<proteinExistence type="predicted"/>
<evidence type="ECO:0000313" key="2">
    <source>
        <dbReference type="EMBL" id="CAD8335254.1"/>
    </source>
</evidence>
<accession>A0A6T6FZ72</accession>
<sequence length="148" mass="16313">MHIVATLITFHSFNLISKYPGVHLVTCKSAGMVMYLQPDAVIQPLKAAVGEEVLTAYGDGIVESYSFQNNMYTIKLNGWGAKLYAVAETFDRVESSMRDRDGAFGMNWLVRIFFSSSLPDKPAESTRSRSNSLVSAVSMRSQSARSTS</sequence>
<dbReference type="AlphaFoldDB" id="A0A6T6FZ72"/>
<dbReference type="EMBL" id="HBEF01011677">
    <property type="protein sequence ID" value="CAD8335254.1"/>
    <property type="molecule type" value="Transcribed_RNA"/>
</dbReference>
<protein>
    <submittedName>
        <fullName evidence="2">Uncharacterized protein</fullName>
    </submittedName>
</protein>
<name>A0A6T6FZ72_9STRA</name>
<reference evidence="2" key="1">
    <citation type="submission" date="2021-01" db="EMBL/GenBank/DDBJ databases">
        <authorList>
            <person name="Corre E."/>
            <person name="Pelletier E."/>
            <person name="Niang G."/>
            <person name="Scheremetjew M."/>
            <person name="Finn R."/>
            <person name="Kale V."/>
            <person name="Holt S."/>
            <person name="Cochrane G."/>
            <person name="Meng A."/>
            <person name="Brown T."/>
            <person name="Cohen L."/>
        </authorList>
    </citation>
    <scope>NUCLEOTIDE SEQUENCE</scope>
    <source>
        <strain evidence="2">CCMP3328</strain>
    </source>
</reference>
<dbReference type="EMBL" id="HBEF01011678">
    <property type="protein sequence ID" value="CAD8335255.1"/>
    <property type="molecule type" value="Transcribed_RNA"/>
</dbReference>
<feature type="compositionally biased region" description="Polar residues" evidence="1">
    <location>
        <begin position="128"/>
        <end position="148"/>
    </location>
</feature>
<gene>
    <name evidence="2" type="ORF">CAUS1442_LOCUS7359</name>
    <name evidence="3" type="ORF">CAUS1442_LOCUS7360</name>
</gene>
<evidence type="ECO:0000313" key="3">
    <source>
        <dbReference type="EMBL" id="CAD8335255.1"/>
    </source>
</evidence>
<evidence type="ECO:0000256" key="1">
    <source>
        <dbReference type="SAM" id="MobiDB-lite"/>
    </source>
</evidence>
<feature type="region of interest" description="Disordered" evidence="1">
    <location>
        <begin position="119"/>
        <end position="148"/>
    </location>
</feature>
<organism evidence="2">
    <name type="scientific">Craspedostauros australis</name>
    <dbReference type="NCBI Taxonomy" id="1486917"/>
    <lineage>
        <taxon>Eukaryota</taxon>
        <taxon>Sar</taxon>
        <taxon>Stramenopiles</taxon>
        <taxon>Ochrophyta</taxon>
        <taxon>Bacillariophyta</taxon>
        <taxon>Bacillariophyceae</taxon>
        <taxon>Bacillariophycidae</taxon>
        <taxon>Naviculales</taxon>
        <taxon>Naviculaceae</taxon>
        <taxon>Craspedostauros</taxon>
    </lineage>
</organism>